<evidence type="ECO:0000313" key="4">
    <source>
        <dbReference type="Proteomes" id="UP000091820"/>
    </source>
</evidence>
<dbReference type="GO" id="GO:0015074">
    <property type="term" value="P:DNA integration"/>
    <property type="evidence" value="ECO:0007669"/>
    <property type="project" value="InterPro"/>
</dbReference>
<dbReference type="Proteomes" id="UP000091820">
    <property type="component" value="Unassembled WGS sequence"/>
</dbReference>
<dbReference type="VEuPathDB" id="VectorBase:GBRI026671"/>
<proteinExistence type="predicted"/>
<evidence type="ECO:0000313" key="3">
    <source>
        <dbReference type="EnsemblMetazoa" id="GBRI026671-PA"/>
    </source>
</evidence>
<reference evidence="4" key="1">
    <citation type="submission" date="2014-03" db="EMBL/GenBank/DDBJ databases">
        <authorList>
            <person name="Aksoy S."/>
            <person name="Warren W."/>
            <person name="Wilson R.K."/>
        </authorList>
    </citation>
    <scope>NUCLEOTIDE SEQUENCE [LARGE SCALE GENOMIC DNA]</scope>
    <source>
        <strain evidence="4">IAEA</strain>
    </source>
</reference>
<keyword evidence="4" id="KW-1185">Reference proteome</keyword>
<dbReference type="PROSITE" id="PS50994">
    <property type="entry name" value="INTEGRASE"/>
    <property type="match status" value="1"/>
</dbReference>
<sequence>MQQSLAKENIEVHYTSNSNHTSNADIERLHNTINEHIGLFTHHDRNEEDTVEEKIMRIIGFYNNSVHSITGRKPIDFTTGKIHENEYENVNIDPNTDNVQNRNGADVGNTRFNK</sequence>
<evidence type="ECO:0000259" key="2">
    <source>
        <dbReference type="PROSITE" id="PS50994"/>
    </source>
</evidence>
<dbReference type="GO" id="GO:0003676">
    <property type="term" value="F:nucleic acid binding"/>
    <property type="evidence" value="ECO:0007669"/>
    <property type="project" value="InterPro"/>
</dbReference>
<dbReference type="InterPro" id="IPR001584">
    <property type="entry name" value="Integrase_cat-core"/>
</dbReference>
<dbReference type="EnsemblMetazoa" id="GBRI026671-RA">
    <property type="protein sequence ID" value="GBRI026671-PA"/>
    <property type="gene ID" value="GBRI026671"/>
</dbReference>
<organism evidence="3 4">
    <name type="scientific">Glossina brevipalpis</name>
    <dbReference type="NCBI Taxonomy" id="37001"/>
    <lineage>
        <taxon>Eukaryota</taxon>
        <taxon>Metazoa</taxon>
        <taxon>Ecdysozoa</taxon>
        <taxon>Arthropoda</taxon>
        <taxon>Hexapoda</taxon>
        <taxon>Insecta</taxon>
        <taxon>Pterygota</taxon>
        <taxon>Neoptera</taxon>
        <taxon>Endopterygota</taxon>
        <taxon>Diptera</taxon>
        <taxon>Brachycera</taxon>
        <taxon>Muscomorpha</taxon>
        <taxon>Hippoboscoidea</taxon>
        <taxon>Glossinidae</taxon>
        <taxon>Glossina</taxon>
    </lineage>
</organism>
<dbReference type="Gene3D" id="3.30.420.10">
    <property type="entry name" value="Ribonuclease H-like superfamily/Ribonuclease H"/>
    <property type="match status" value="1"/>
</dbReference>
<reference evidence="3" key="2">
    <citation type="submission" date="2020-05" db="UniProtKB">
        <authorList>
            <consortium name="EnsemblMetazoa"/>
        </authorList>
    </citation>
    <scope>IDENTIFICATION</scope>
    <source>
        <strain evidence="3">IAEA</strain>
    </source>
</reference>
<accession>A0A1A9WP03</accession>
<feature type="compositionally biased region" description="Polar residues" evidence="1">
    <location>
        <begin position="92"/>
        <end position="103"/>
    </location>
</feature>
<dbReference type="InterPro" id="IPR012337">
    <property type="entry name" value="RNaseH-like_sf"/>
</dbReference>
<feature type="domain" description="Integrase catalytic" evidence="2">
    <location>
        <begin position="1"/>
        <end position="82"/>
    </location>
</feature>
<feature type="region of interest" description="Disordered" evidence="1">
    <location>
        <begin position="91"/>
        <end position="114"/>
    </location>
</feature>
<dbReference type="InterPro" id="IPR036397">
    <property type="entry name" value="RNaseH_sf"/>
</dbReference>
<dbReference type="AlphaFoldDB" id="A0A1A9WP03"/>
<evidence type="ECO:0000256" key="1">
    <source>
        <dbReference type="SAM" id="MobiDB-lite"/>
    </source>
</evidence>
<protein>
    <recommendedName>
        <fullName evidence="2">Integrase catalytic domain-containing protein</fullName>
    </recommendedName>
</protein>
<dbReference type="SUPFAM" id="SSF53098">
    <property type="entry name" value="Ribonuclease H-like"/>
    <property type="match status" value="1"/>
</dbReference>
<name>A0A1A9WP03_9MUSC</name>